<dbReference type="Pfam" id="PF11794">
    <property type="entry name" value="HpaB_N"/>
    <property type="match status" value="1"/>
</dbReference>
<dbReference type="InterPro" id="IPR036250">
    <property type="entry name" value="AcylCo_DH-like_C"/>
</dbReference>
<evidence type="ECO:0008006" key="10">
    <source>
        <dbReference type="Google" id="ProtNLM"/>
    </source>
</evidence>
<dbReference type="PANTHER" id="PTHR36117">
    <property type="entry name" value="4-HYDROXYPHENYLACETATE 3-MONOOXYGENASE-RELATED"/>
    <property type="match status" value="1"/>
</dbReference>
<feature type="region of interest" description="Disordered" evidence="5">
    <location>
        <begin position="499"/>
        <end position="528"/>
    </location>
</feature>
<organism evidence="8 9">
    <name type="scientific">Entotheonella factor</name>
    <dbReference type="NCBI Taxonomy" id="1429438"/>
    <lineage>
        <taxon>Bacteria</taxon>
        <taxon>Pseudomonadati</taxon>
        <taxon>Nitrospinota/Tectimicrobiota group</taxon>
        <taxon>Candidatus Tectimicrobiota</taxon>
        <taxon>Candidatus Entotheonellia</taxon>
        <taxon>Candidatus Entotheonellales</taxon>
        <taxon>Candidatus Entotheonellaceae</taxon>
        <taxon>Candidatus Entotheonella</taxon>
    </lineage>
</organism>
<dbReference type="PATRIC" id="fig|1429438.4.peg.5576"/>
<dbReference type="Gene3D" id="2.40.110.10">
    <property type="entry name" value="Butyryl-CoA Dehydrogenase, subunit A, domain 2"/>
    <property type="match status" value="1"/>
</dbReference>
<keyword evidence="2 4" id="KW-0274">FAD</keyword>
<keyword evidence="1" id="KW-0285">Flavoprotein</keyword>
<keyword evidence="9" id="KW-1185">Reference proteome</keyword>
<feature type="binding site" evidence="4">
    <location>
        <position position="192"/>
    </location>
    <ligand>
        <name>FAD</name>
        <dbReference type="ChEBI" id="CHEBI:57692"/>
    </ligand>
</feature>
<feature type="binding site" evidence="4">
    <location>
        <begin position="149"/>
        <end position="151"/>
    </location>
    <ligand>
        <name>FAD</name>
        <dbReference type="ChEBI" id="CHEBI:57692"/>
    </ligand>
</feature>
<dbReference type="Gene3D" id="1.10.3140.10">
    <property type="entry name" value="4-hydroxybutyryl-coa dehydratase, domain 1"/>
    <property type="match status" value="1"/>
</dbReference>
<reference evidence="8 9" key="1">
    <citation type="journal article" date="2014" name="Nature">
        <title>An environmental bacterial taxon with a large and distinct metabolic repertoire.</title>
        <authorList>
            <person name="Wilson M.C."/>
            <person name="Mori T."/>
            <person name="Ruckert C."/>
            <person name="Uria A.R."/>
            <person name="Helf M.J."/>
            <person name="Takada K."/>
            <person name="Gernert C."/>
            <person name="Steffens U.A."/>
            <person name="Heycke N."/>
            <person name="Schmitt S."/>
            <person name="Rinke C."/>
            <person name="Helfrich E.J."/>
            <person name="Brachmann A.O."/>
            <person name="Gurgui C."/>
            <person name="Wakimoto T."/>
            <person name="Kracht M."/>
            <person name="Crusemann M."/>
            <person name="Hentschel U."/>
            <person name="Abe I."/>
            <person name="Matsunaga S."/>
            <person name="Kalinowski J."/>
            <person name="Takeyama H."/>
            <person name="Piel J."/>
        </authorList>
    </citation>
    <scope>NUCLEOTIDE SEQUENCE [LARGE SCALE GENOMIC DNA]</scope>
    <source>
        <strain evidence="9">TSY1</strain>
    </source>
</reference>
<evidence type="ECO:0000256" key="2">
    <source>
        <dbReference type="ARBA" id="ARBA00022827"/>
    </source>
</evidence>
<dbReference type="PIRSF" id="PIRSF000331">
    <property type="entry name" value="HpaA_HpaB"/>
    <property type="match status" value="1"/>
</dbReference>
<dbReference type="Gene3D" id="1.20.140.10">
    <property type="entry name" value="Butyryl-CoA Dehydrogenase, subunit A, domain 3"/>
    <property type="match status" value="1"/>
</dbReference>
<keyword evidence="3" id="KW-0560">Oxidoreductase</keyword>
<proteinExistence type="predicted"/>
<protein>
    <recommendedName>
        <fullName evidence="10">4-hydroxyphenylacetate 3-hydroxylase</fullName>
    </recommendedName>
</protein>
<dbReference type="SUPFAM" id="SSF47203">
    <property type="entry name" value="Acyl-CoA dehydrogenase C-terminal domain-like"/>
    <property type="match status" value="1"/>
</dbReference>
<feature type="binding site" evidence="4">
    <location>
        <begin position="155"/>
        <end position="158"/>
    </location>
    <ligand>
        <name>FAD</name>
        <dbReference type="ChEBI" id="CHEBI:57692"/>
    </ligand>
</feature>
<dbReference type="AlphaFoldDB" id="W4LDJ6"/>
<accession>W4LDJ6</accession>
<evidence type="ECO:0000256" key="3">
    <source>
        <dbReference type="ARBA" id="ARBA00023002"/>
    </source>
</evidence>
<sequence>MAARNGKQYLENLKANQPEVYLNGQRVDDVTTEPVFSGPLASIMQQYDLQHEPANVDVMTFAEPDTGVRHSSSFLIPRCKEELVRRRQHFKLRTDHNFGFMGRAPDFMNAIVTDFYLIREMFAQADPRYTDNMAAYYEHVRDNDLFLTHTLVNPQVDRSKTSAEQEDPYTHLGRVRATDEGIVVRGAKMLGTMAPLCEETMVFPYGGVAPGDEAYALAFAIPNNAPGLKYICRETVAPGPRTRFDHPLSSRFEEMDCIAIFDDVVVPWERVFIDGDGPQARELCNNLHFRGGSVTVQTATRMLSQLEFFCGLAMRLADSTGITGFLHVQEKLGEMLTELELFRAAYYGAEAMAAPGSGGVWIVHQQALAATRLRAPHVYARLVEIVQILAGGGFFYAPTQGDLDNEELRPYIDKYVRGRPGISAEERIALFKLAWDVTGDSFGSRMAQYVRFYSGDPIRNMAGYYLGYPMKDALFDVVDRALGSVSDLDVPVSAVDGRDQGIRRAPEPGVLSGAYPANSVPTSRGVVK</sequence>
<dbReference type="InterPro" id="IPR024674">
    <property type="entry name" value="HpaB/PvcC/4-BUDH_N"/>
</dbReference>
<dbReference type="InterPro" id="IPR024719">
    <property type="entry name" value="HpaB/PvcC/4-BUDH_C"/>
</dbReference>
<feature type="domain" description="HpaB/PvcC/4-BUDH N-terminal" evidence="7">
    <location>
        <begin position="6"/>
        <end position="273"/>
    </location>
</feature>
<dbReference type="InterPro" id="IPR004925">
    <property type="entry name" value="HpaB/PvcC/4-BUDH"/>
</dbReference>
<dbReference type="EMBL" id="AZHW01000873">
    <property type="protein sequence ID" value="ETW95770.1"/>
    <property type="molecule type" value="Genomic_DNA"/>
</dbReference>
<evidence type="ECO:0000313" key="9">
    <source>
        <dbReference type="Proteomes" id="UP000019141"/>
    </source>
</evidence>
<dbReference type="GO" id="GO:0016627">
    <property type="term" value="F:oxidoreductase activity, acting on the CH-CH group of donors"/>
    <property type="evidence" value="ECO:0007669"/>
    <property type="project" value="InterPro"/>
</dbReference>
<evidence type="ECO:0000259" key="7">
    <source>
        <dbReference type="Pfam" id="PF11794"/>
    </source>
</evidence>
<evidence type="ECO:0000256" key="4">
    <source>
        <dbReference type="PIRSR" id="PIRSR000331-2"/>
    </source>
</evidence>
<dbReference type="InterPro" id="IPR046373">
    <property type="entry name" value="Acyl-CoA_Oxase/DH_mid-dom_sf"/>
</dbReference>
<evidence type="ECO:0000259" key="6">
    <source>
        <dbReference type="Pfam" id="PF03241"/>
    </source>
</evidence>
<dbReference type="SUPFAM" id="SSF56645">
    <property type="entry name" value="Acyl-CoA dehydrogenase NM domain-like"/>
    <property type="match status" value="1"/>
</dbReference>
<gene>
    <name evidence="8" type="ORF">ETSY1_29280</name>
</gene>
<comment type="caution">
    <text evidence="8">The sequence shown here is derived from an EMBL/GenBank/DDBJ whole genome shotgun (WGS) entry which is preliminary data.</text>
</comment>
<dbReference type="InterPro" id="IPR009100">
    <property type="entry name" value="AcylCoA_DH/oxidase_NM_dom_sf"/>
</dbReference>
<evidence type="ECO:0000256" key="5">
    <source>
        <dbReference type="SAM" id="MobiDB-lite"/>
    </source>
</evidence>
<dbReference type="HOGENOM" id="CLU_023920_2_1_7"/>
<dbReference type="Pfam" id="PF03241">
    <property type="entry name" value="HpaB"/>
    <property type="match status" value="1"/>
</dbReference>
<dbReference type="Proteomes" id="UP000019141">
    <property type="component" value="Unassembled WGS sequence"/>
</dbReference>
<feature type="domain" description="HpaB/PvcC/4-BUDH C-terminal" evidence="6">
    <location>
        <begin position="295"/>
        <end position="474"/>
    </location>
</feature>
<dbReference type="PANTHER" id="PTHR36117:SF3">
    <property type="entry name" value="4-HYDROXYPHENYLACETATE 3-MONOOXYGENASE-RELATED"/>
    <property type="match status" value="1"/>
</dbReference>
<evidence type="ECO:0000313" key="8">
    <source>
        <dbReference type="EMBL" id="ETW95770.1"/>
    </source>
</evidence>
<name>W4LDJ6_ENTF1</name>
<evidence type="ECO:0000256" key="1">
    <source>
        <dbReference type="ARBA" id="ARBA00022630"/>
    </source>
</evidence>
<feature type="binding site" evidence="4">
    <location>
        <begin position="456"/>
        <end position="459"/>
    </location>
    <ligand>
        <name>FAD</name>
        <dbReference type="ChEBI" id="CHEBI:57692"/>
    </ligand>
</feature>